<dbReference type="Proteomes" id="UP000065473">
    <property type="component" value="Chromosome"/>
</dbReference>
<accession>A0A0U2Y0M7</accession>
<name>A0A0U2Y0M7_9CREN</name>
<organism evidence="2 5">
    <name type="scientific">Sulfolobus acidocaldarius</name>
    <dbReference type="NCBI Taxonomy" id="2285"/>
    <lineage>
        <taxon>Archaea</taxon>
        <taxon>Thermoproteota</taxon>
        <taxon>Thermoprotei</taxon>
        <taxon>Sulfolobales</taxon>
        <taxon>Sulfolobaceae</taxon>
        <taxon>Sulfolobus</taxon>
    </lineage>
</organism>
<gene>
    <name evidence="2" type="ORF">ATY89_03530</name>
    <name evidence="3" type="ORF">ATZ20_06555</name>
</gene>
<evidence type="ECO:0000313" key="4">
    <source>
        <dbReference type="Proteomes" id="UP000060043"/>
    </source>
</evidence>
<dbReference type="EMBL" id="CP013695">
    <property type="protein sequence ID" value="ALU31830.1"/>
    <property type="molecule type" value="Genomic_DNA"/>
</dbReference>
<reference evidence="4 5" key="1">
    <citation type="submission" date="2015-12" db="EMBL/GenBank/DDBJ databases">
        <title>A stable core within a dynamic pangenome in Sulfolobus acidocaldarius.</title>
        <authorList>
            <person name="Anderson R."/>
            <person name="Kouris A."/>
            <person name="Seward C."/>
            <person name="Campbell K."/>
            <person name="Whitaker R."/>
        </authorList>
    </citation>
    <scope>NUCLEOTIDE SEQUENCE [LARGE SCALE GENOMIC DNA]</scope>
    <source>
        <strain evidence="2 5">GG12-C01-09</strain>
        <strain evidence="3 4">NG05B_CO5_07</strain>
    </source>
</reference>
<evidence type="ECO:0000256" key="1">
    <source>
        <dbReference type="SAM" id="Phobius"/>
    </source>
</evidence>
<evidence type="ECO:0000313" key="3">
    <source>
        <dbReference type="EMBL" id="ALU31830.1"/>
    </source>
</evidence>
<dbReference type="PaxDb" id="1435377-SUSAZ_02580"/>
<dbReference type="Proteomes" id="UP000060043">
    <property type="component" value="Chromosome"/>
</dbReference>
<protein>
    <recommendedName>
        <fullName evidence="6">DUF106 domain-containing protein</fullName>
    </recommendedName>
</protein>
<keyword evidence="1" id="KW-0472">Membrane</keyword>
<dbReference type="RefSeq" id="WP_015385456.1">
    <property type="nucleotide sequence ID" value="NZ_BHWZ01000001.1"/>
</dbReference>
<feature type="transmembrane region" description="Helical" evidence="1">
    <location>
        <begin position="118"/>
        <end position="138"/>
    </location>
</feature>
<dbReference type="AlphaFoldDB" id="A0A0U2Y0M7"/>
<evidence type="ECO:0008006" key="6">
    <source>
        <dbReference type="Google" id="ProtNLM"/>
    </source>
</evidence>
<evidence type="ECO:0000313" key="2">
    <source>
        <dbReference type="EMBL" id="ALU29105.1"/>
    </source>
</evidence>
<feature type="transmembrane region" description="Helical" evidence="1">
    <location>
        <begin position="80"/>
        <end position="98"/>
    </location>
</feature>
<keyword evidence="1" id="KW-1133">Transmembrane helix</keyword>
<proteinExistence type="predicted"/>
<evidence type="ECO:0000313" key="5">
    <source>
        <dbReference type="Proteomes" id="UP000065473"/>
    </source>
</evidence>
<sequence length="144" mass="16745">MITIFYIIGISFVLNMIVYLAYRFYLQSRMKSTIEYIKKYEQRISSISSPKRRSKAMKSVSKELNVYESKLRGYMFLQSMLMMATYIVGLFLILYLIVPPYVYFPYESPLTAAVGGKPAISTLIVYIVSFLVFTPLSLRRPKLI</sequence>
<keyword evidence="1" id="KW-0812">Transmembrane</keyword>
<feature type="transmembrane region" description="Helical" evidence="1">
    <location>
        <begin position="6"/>
        <end position="26"/>
    </location>
</feature>
<dbReference type="STRING" id="1435377.SUSAZ_02580"/>
<dbReference type="GeneID" id="14551093"/>
<dbReference type="EMBL" id="CP013694">
    <property type="protein sequence ID" value="ALU29105.1"/>
    <property type="molecule type" value="Genomic_DNA"/>
</dbReference>
<dbReference type="OrthoDB" id="40768at2157"/>